<dbReference type="Proteomes" id="UP001501581">
    <property type="component" value="Unassembled WGS sequence"/>
</dbReference>
<name>A0ABN1TWQ4_9ACTN</name>
<dbReference type="EMBL" id="BAAALG010000009">
    <property type="protein sequence ID" value="GAA1103209.1"/>
    <property type="molecule type" value="Genomic_DNA"/>
</dbReference>
<keyword evidence="1" id="KW-0863">Zinc-finger</keyword>
<dbReference type="RefSeq" id="WP_343994392.1">
    <property type="nucleotide sequence ID" value="NZ_BAAALG010000009.1"/>
</dbReference>
<dbReference type="PANTHER" id="PTHR38133">
    <property type="entry name" value="SLR1429 PROTEIN"/>
    <property type="match status" value="1"/>
</dbReference>
<dbReference type="InterPro" id="IPR007527">
    <property type="entry name" value="Znf_SWIM"/>
</dbReference>
<sequence length="221" mass="23319">MTTITHPRFAVRRSSAKAGSWWGRAWVRGVEEAAYSDGDLKRGRQLARAGSVGAISVGPGRVVAAVVERDDAWTVTVSVPQLDDAGREAFVEVVAAEAGRIAALVAGDLPHTLVEHAEEAGVELLPYGAELACECNCDHWTPPCPHAIAVLSQFAWLLDEDPFVLLGLRGLPRDELLAALHDLGGAGAQSPESETEADLDSAADAVRRARALLLELGEGAS</sequence>
<evidence type="ECO:0000313" key="3">
    <source>
        <dbReference type="EMBL" id="GAA1103209.1"/>
    </source>
</evidence>
<evidence type="ECO:0000313" key="4">
    <source>
        <dbReference type="Proteomes" id="UP001501581"/>
    </source>
</evidence>
<evidence type="ECO:0000259" key="2">
    <source>
        <dbReference type="PROSITE" id="PS50966"/>
    </source>
</evidence>
<dbReference type="PROSITE" id="PS50966">
    <property type="entry name" value="ZF_SWIM"/>
    <property type="match status" value="1"/>
</dbReference>
<dbReference type="PANTHER" id="PTHR38133:SF1">
    <property type="entry name" value="SLR1429 PROTEIN"/>
    <property type="match status" value="1"/>
</dbReference>
<keyword evidence="4" id="KW-1185">Reference proteome</keyword>
<feature type="domain" description="SWIM-type" evidence="2">
    <location>
        <begin position="127"/>
        <end position="155"/>
    </location>
</feature>
<keyword evidence="1" id="KW-0862">Zinc</keyword>
<comment type="caution">
    <text evidence="3">The sequence shown here is derived from an EMBL/GenBank/DDBJ whole genome shotgun (WGS) entry which is preliminary data.</text>
</comment>
<protein>
    <recommendedName>
        <fullName evidence="2">SWIM-type domain-containing protein</fullName>
    </recommendedName>
</protein>
<evidence type="ECO:0000256" key="1">
    <source>
        <dbReference type="PROSITE-ProRule" id="PRU00325"/>
    </source>
</evidence>
<proteinExistence type="predicted"/>
<organism evidence="3 4">
    <name type="scientific">Nocardioides dubius</name>
    <dbReference type="NCBI Taxonomy" id="317019"/>
    <lineage>
        <taxon>Bacteria</taxon>
        <taxon>Bacillati</taxon>
        <taxon>Actinomycetota</taxon>
        <taxon>Actinomycetes</taxon>
        <taxon>Propionibacteriales</taxon>
        <taxon>Nocardioidaceae</taxon>
        <taxon>Nocardioides</taxon>
    </lineage>
</organism>
<gene>
    <name evidence="3" type="ORF">GCM10009668_22470</name>
</gene>
<keyword evidence="1" id="KW-0479">Metal-binding</keyword>
<accession>A0ABN1TWQ4</accession>
<reference evidence="3 4" key="1">
    <citation type="journal article" date="2019" name="Int. J. Syst. Evol. Microbiol.">
        <title>The Global Catalogue of Microorganisms (GCM) 10K type strain sequencing project: providing services to taxonomists for standard genome sequencing and annotation.</title>
        <authorList>
            <consortium name="The Broad Institute Genomics Platform"/>
            <consortium name="The Broad Institute Genome Sequencing Center for Infectious Disease"/>
            <person name="Wu L."/>
            <person name="Ma J."/>
        </authorList>
    </citation>
    <scope>NUCLEOTIDE SEQUENCE [LARGE SCALE GENOMIC DNA]</scope>
    <source>
        <strain evidence="3 4">JCM 13008</strain>
    </source>
</reference>